<reference evidence="8" key="1">
    <citation type="submission" date="2017-09" db="EMBL/GenBank/DDBJ databases">
        <title>Polyketide synthases of a Diaporthe helianthi virulent isolate.</title>
        <authorList>
            <person name="Baroncelli R."/>
        </authorList>
    </citation>
    <scope>NUCLEOTIDE SEQUENCE [LARGE SCALE GENOMIC DNA]</scope>
    <source>
        <strain evidence="8">7/96</strain>
    </source>
</reference>
<dbReference type="GO" id="GO:0004497">
    <property type="term" value="F:monooxygenase activity"/>
    <property type="evidence" value="ECO:0007669"/>
    <property type="project" value="UniProtKB-KW"/>
</dbReference>
<dbReference type="InterPro" id="IPR036396">
    <property type="entry name" value="Cyt_P450_sf"/>
</dbReference>
<comment type="similarity">
    <text evidence="1 6">Belongs to the cytochrome P450 family.</text>
</comment>
<dbReference type="InterPro" id="IPR017972">
    <property type="entry name" value="Cyt_P450_CS"/>
</dbReference>
<dbReference type="GO" id="GO:0020037">
    <property type="term" value="F:heme binding"/>
    <property type="evidence" value="ECO:0007669"/>
    <property type="project" value="InterPro"/>
</dbReference>
<evidence type="ECO:0000256" key="4">
    <source>
        <dbReference type="ARBA" id="ARBA00023004"/>
    </source>
</evidence>
<dbReference type="PRINTS" id="PR00463">
    <property type="entry name" value="EP450I"/>
</dbReference>
<proteinExistence type="inferred from homology"/>
<dbReference type="EMBL" id="MAVT02000269">
    <property type="protein sequence ID" value="POS77451.1"/>
    <property type="molecule type" value="Genomic_DNA"/>
</dbReference>
<name>A0A2P5I4N2_DIAHE</name>
<keyword evidence="4 5" id="KW-0408">Iron</keyword>
<dbReference type="STRING" id="158607.A0A2P5I4N2"/>
<dbReference type="InParanoid" id="A0A2P5I4N2"/>
<dbReference type="GO" id="GO:0010181">
    <property type="term" value="F:FMN binding"/>
    <property type="evidence" value="ECO:0007669"/>
    <property type="project" value="InterPro"/>
</dbReference>
<evidence type="ECO:0000313" key="9">
    <source>
        <dbReference type="Proteomes" id="UP000094444"/>
    </source>
</evidence>
<comment type="cofactor">
    <cofactor evidence="5">
        <name>heme</name>
        <dbReference type="ChEBI" id="CHEBI:30413"/>
    </cofactor>
</comment>
<evidence type="ECO:0000256" key="2">
    <source>
        <dbReference type="ARBA" id="ARBA00022723"/>
    </source>
</evidence>
<evidence type="ECO:0000256" key="6">
    <source>
        <dbReference type="RuleBase" id="RU000461"/>
    </source>
</evidence>
<feature type="domain" description="NADH:flavin oxidoreductase/NADH oxidase N-terminal" evidence="7">
    <location>
        <begin position="10"/>
        <end position="101"/>
    </location>
</feature>
<evidence type="ECO:0000256" key="5">
    <source>
        <dbReference type="PIRSR" id="PIRSR602401-1"/>
    </source>
</evidence>
<dbReference type="PANTHER" id="PTHR46300:SF5">
    <property type="entry name" value="CYTOCHROME P450"/>
    <property type="match status" value="1"/>
</dbReference>
<dbReference type="AlphaFoldDB" id="A0A2P5I4N2"/>
<dbReference type="InterPro" id="IPR013785">
    <property type="entry name" value="Aldolase_TIM"/>
</dbReference>
<evidence type="ECO:0000256" key="3">
    <source>
        <dbReference type="ARBA" id="ARBA00023002"/>
    </source>
</evidence>
<dbReference type="Pfam" id="PF00724">
    <property type="entry name" value="Oxidored_FMN"/>
    <property type="match status" value="1"/>
</dbReference>
<dbReference type="PANTHER" id="PTHR46300">
    <property type="entry name" value="P450, PUTATIVE (EUROFUNG)-RELATED-RELATED"/>
    <property type="match status" value="1"/>
</dbReference>
<keyword evidence="5 6" id="KW-0349">Heme</keyword>
<dbReference type="GO" id="GO:0005506">
    <property type="term" value="F:iron ion binding"/>
    <property type="evidence" value="ECO:0007669"/>
    <property type="project" value="InterPro"/>
</dbReference>
<dbReference type="SUPFAM" id="SSF48264">
    <property type="entry name" value="Cytochrome P450"/>
    <property type="match status" value="1"/>
</dbReference>
<keyword evidence="3 6" id="KW-0560">Oxidoreductase</keyword>
<comment type="caution">
    <text evidence="8">The sequence shown here is derived from an EMBL/GenBank/DDBJ whole genome shotgun (WGS) entry which is preliminary data.</text>
</comment>
<dbReference type="InterPro" id="IPR002401">
    <property type="entry name" value="Cyt_P450_E_grp-I"/>
</dbReference>
<keyword evidence="9" id="KW-1185">Reference proteome</keyword>
<gene>
    <name evidence="8" type="ORF">DHEL01_v204157</name>
</gene>
<dbReference type="InterPro" id="IPR050364">
    <property type="entry name" value="Cytochrome_P450_fung"/>
</dbReference>
<sequence length="442" mass="49234">MVEAAKRHGGYLLAQFLSPTTNKRTDKYGGCLENHARLIFEFTKAIRAKVPKSFSLGIKANIFEFQDGGFSSDDSRALCLALENHGFDYVELSGGTYQELGFSHKGESTKAREAFFVEFARMILPGLSRTKVYVTGGLRSAKAMMHALETVDRVGLARPVCHDIDQGRLILEGKTDGARNIFLDEQDFVTTAVAAGSQVTLLGLLDQRQSEADKGLEPGLSVDDIKGIAVAVFAAWQDTTWAATMVFIFNTVTIPGVQAKSQQIIDEVVEADRLPTFEERPRLRYIDFLVQETLQWCPVSPLGLPHRSLEDDVYDGMFIPKGTILYANARAMTHDERLYQDPERFEPERYTPADEGGRAEPFPRGQFGFGRRVCVGQHLAEASMWIVIATLLACFDIRKAIYEGGEEVKPRLKLSDGLTSHPQGFPCRFVPRTLRKAVVEQD</sequence>
<dbReference type="Pfam" id="PF00067">
    <property type="entry name" value="p450"/>
    <property type="match status" value="1"/>
</dbReference>
<dbReference type="SUPFAM" id="SSF51395">
    <property type="entry name" value="FMN-linked oxidoreductases"/>
    <property type="match status" value="1"/>
</dbReference>
<dbReference type="Gene3D" id="3.20.20.70">
    <property type="entry name" value="Aldolase class I"/>
    <property type="match status" value="1"/>
</dbReference>
<dbReference type="GO" id="GO:0016705">
    <property type="term" value="F:oxidoreductase activity, acting on paired donors, with incorporation or reduction of molecular oxygen"/>
    <property type="evidence" value="ECO:0007669"/>
    <property type="project" value="InterPro"/>
</dbReference>
<dbReference type="OrthoDB" id="1103324at2759"/>
<dbReference type="Gene3D" id="1.10.630.10">
    <property type="entry name" value="Cytochrome P450"/>
    <property type="match status" value="1"/>
</dbReference>
<dbReference type="Proteomes" id="UP000094444">
    <property type="component" value="Unassembled WGS sequence"/>
</dbReference>
<evidence type="ECO:0000313" key="8">
    <source>
        <dbReference type="EMBL" id="POS77451.1"/>
    </source>
</evidence>
<dbReference type="InterPro" id="IPR001128">
    <property type="entry name" value="Cyt_P450"/>
</dbReference>
<dbReference type="PROSITE" id="PS00086">
    <property type="entry name" value="CYTOCHROME_P450"/>
    <property type="match status" value="1"/>
</dbReference>
<keyword evidence="6" id="KW-0503">Monooxygenase</keyword>
<evidence type="ECO:0000259" key="7">
    <source>
        <dbReference type="Pfam" id="PF00724"/>
    </source>
</evidence>
<accession>A0A2P5I4N2</accession>
<organism evidence="8 9">
    <name type="scientific">Diaporthe helianthi</name>
    <dbReference type="NCBI Taxonomy" id="158607"/>
    <lineage>
        <taxon>Eukaryota</taxon>
        <taxon>Fungi</taxon>
        <taxon>Dikarya</taxon>
        <taxon>Ascomycota</taxon>
        <taxon>Pezizomycotina</taxon>
        <taxon>Sordariomycetes</taxon>
        <taxon>Sordariomycetidae</taxon>
        <taxon>Diaporthales</taxon>
        <taxon>Diaporthaceae</taxon>
        <taxon>Diaporthe</taxon>
    </lineage>
</organism>
<feature type="binding site" description="axial binding residue" evidence="5">
    <location>
        <position position="374"/>
    </location>
    <ligand>
        <name>heme</name>
        <dbReference type="ChEBI" id="CHEBI:30413"/>
    </ligand>
    <ligandPart>
        <name>Fe</name>
        <dbReference type="ChEBI" id="CHEBI:18248"/>
    </ligandPart>
</feature>
<keyword evidence="2 5" id="KW-0479">Metal-binding</keyword>
<evidence type="ECO:0000256" key="1">
    <source>
        <dbReference type="ARBA" id="ARBA00010617"/>
    </source>
</evidence>
<protein>
    <submittedName>
        <fullName evidence="8">Cytochrome P450 1A2</fullName>
    </submittedName>
</protein>
<dbReference type="InterPro" id="IPR001155">
    <property type="entry name" value="OxRdtase_FMN_N"/>
</dbReference>